<feature type="compositionally biased region" description="Polar residues" evidence="1">
    <location>
        <begin position="495"/>
        <end position="504"/>
    </location>
</feature>
<organism evidence="2 3">
    <name type="scientific">Streptomyces liliifuscus</name>
    <dbReference type="NCBI Taxonomy" id="2797636"/>
    <lineage>
        <taxon>Bacteria</taxon>
        <taxon>Bacillati</taxon>
        <taxon>Actinomycetota</taxon>
        <taxon>Actinomycetes</taxon>
        <taxon>Kitasatosporales</taxon>
        <taxon>Streptomycetaceae</taxon>
        <taxon>Streptomyces</taxon>
    </lineage>
</organism>
<sequence length="504" mass="56246">MNPDLAALGFTARTDPLGPAVRLSWMLPDPAVRVRVLRRERRFPGTARRGWAPVPAADGDLTDGVLVHDSADFPADVEETRSEWEAGKLVTTTRRFRFRGVPRDRRLAGLVRRIPTADGSTTVEVVDQEGVSAGTRYYYTAFVTDAGFYSRATQTSALATGHYGTALFAALPQADRVRDTSLPAPFTVAQEDVHKGQLQRFVEIVETHADLLRGQIEELAGIHDVRRVDARLLPRLARQIGWRLKDYLDEDAQRGELMFAPEFYRTVGAASNVTAMINRLTGWDAQVREFVRNLLVSYDISRREPLEDGRFAYADGSTRARESGPPYLNFRTEPPGSLDTTDPEAMYRLRNRLHDDTAAYSYDCGRPRPGGGYDRDESTWYSRDTLGVYIVPDIATEVFVLQAEWERIRTILREFLPVNVRAVFVLMPSVEVEEEYNASVMAAEQADDLGVLLQEEVYGEGADAGADTLPGFRRFLTNAGAHRSADTAVDPPDTASRSWHTAIS</sequence>
<reference evidence="2 3" key="1">
    <citation type="submission" date="2020-12" db="EMBL/GenBank/DDBJ databases">
        <title>A novel species.</title>
        <authorList>
            <person name="Li K."/>
        </authorList>
    </citation>
    <scope>NUCLEOTIDE SEQUENCE [LARGE SCALE GENOMIC DNA]</scope>
    <source>
        <strain evidence="2 3">ZYC-3</strain>
    </source>
</reference>
<feature type="region of interest" description="Disordered" evidence="1">
    <location>
        <begin position="317"/>
        <end position="341"/>
    </location>
</feature>
<keyword evidence="3" id="KW-1185">Reference proteome</keyword>
<dbReference type="KEGG" id="slf:JEQ17_37660"/>
<proteinExistence type="predicted"/>
<evidence type="ECO:0000313" key="3">
    <source>
        <dbReference type="Proteomes" id="UP000595636"/>
    </source>
</evidence>
<feature type="region of interest" description="Disordered" evidence="1">
    <location>
        <begin position="483"/>
        <end position="504"/>
    </location>
</feature>
<gene>
    <name evidence="2" type="ORF">JEQ17_37660</name>
</gene>
<evidence type="ECO:0000256" key="1">
    <source>
        <dbReference type="SAM" id="MobiDB-lite"/>
    </source>
</evidence>
<dbReference type="Proteomes" id="UP000595636">
    <property type="component" value="Chromosome"/>
</dbReference>
<evidence type="ECO:0000313" key="2">
    <source>
        <dbReference type="EMBL" id="QQM44573.1"/>
    </source>
</evidence>
<dbReference type="EMBL" id="CP066831">
    <property type="protein sequence ID" value="QQM44573.1"/>
    <property type="molecule type" value="Genomic_DNA"/>
</dbReference>
<protein>
    <submittedName>
        <fullName evidence="2">Uncharacterized protein</fullName>
    </submittedName>
</protein>
<dbReference type="AlphaFoldDB" id="A0A7T7L177"/>
<dbReference type="RefSeq" id="WP_200399419.1">
    <property type="nucleotide sequence ID" value="NZ_CP066831.1"/>
</dbReference>
<accession>A0A7T7L177</accession>
<name>A0A7T7L177_9ACTN</name>